<feature type="domain" description="Cupin type-2" evidence="1">
    <location>
        <begin position="37"/>
        <end position="91"/>
    </location>
</feature>
<dbReference type="InterPro" id="IPR053146">
    <property type="entry name" value="QDO-like"/>
</dbReference>
<keyword evidence="3" id="KW-1185">Reference proteome</keyword>
<evidence type="ECO:0000259" key="1">
    <source>
        <dbReference type="Pfam" id="PF07883"/>
    </source>
</evidence>
<comment type="caution">
    <text evidence="2">The sequence shown here is derived from an EMBL/GenBank/DDBJ whole genome shotgun (WGS) entry which is preliminary data.</text>
</comment>
<reference evidence="3" key="1">
    <citation type="submission" date="2023-07" db="EMBL/GenBank/DDBJ databases">
        <title>30 novel species of actinomycetes from the DSMZ collection.</title>
        <authorList>
            <person name="Nouioui I."/>
        </authorList>
    </citation>
    <scope>NUCLEOTIDE SEQUENCE [LARGE SCALE GENOMIC DNA]</scope>
    <source>
        <strain evidence="3">DSM 45834</strain>
    </source>
</reference>
<gene>
    <name evidence="2" type="ORF">RM445_25210</name>
</gene>
<dbReference type="PANTHER" id="PTHR36440">
    <property type="entry name" value="PUTATIVE (AFU_ORTHOLOGUE AFUA_8G07350)-RELATED"/>
    <property type="match status" value="1"/>
</dbReference>
<dbReference type="InterPro" id="IPR011051">
    <property type="entry name" value="RmlC_Cupin_sf"/>
</dbReference>
<sequence>MFTGADPRRRQCYCRFEMSVKATGAQTGEAFAFLEATEPAGFGPPMHRHTDASESFYVLHGEYTVFLGEQEYTCPAGSFIFIPAGAPHGFRVGPMPSRKIMVFAPAAMVGYFDDLSNAVRGGTVAPDELAAIAAAHSMEVLGPVPEGYV</sequence>
<accession>A0ABU2NFU0</accession>
<dbReference type="EMBL" id="JAVREJ010000022">
    <property type="protein sequence ID" value="MDT0352826.1"/>
    <property type="molecule type" value="Genomic_DNA"/>
</dbReference>
<dbReference type="Gene3D" id="2.60.120.10">
    <property type="entry name" value="Jelly Rolls"/>
    <property type="match status" value="1"/>
</dbReference>
<dbReference type="PANTHER" id="PTHR36440:SF1">
    <property type="entry name" value="PUTATIVE (AFU_ORTHOLOGUE AFUA_8G07350)-RELATED"/>
    <property type="match status" value="1"/>
</dbReference>
<dbReference type="Proteomes" id="UP001183202">
    <property type="component" value="Unassembled WGS sequence"/>
</dbReference>
<protein>
    <submittedName>
        <fullName evidence="2">Cupin domain-containing protein</fullName>
    </submittedName>
</protein>
<dbReference type="Pfam" id="PF07883">
    <property type="entry name" value="Cupin_2"/>
    <property type="match status" value="1"/>
</dbReference>
<dbReference type="InterPro" id="IPR014710">
    <property type="entry name" value="RmlC-like_jellyroll"/>
</dbReference>
<dbReference type="RefSeq" id="WP_311559333.1">
    <property type="nucleotide sequence ID" value="NZ_JAVREJ010000022.1"/>
</dbReference>
<proteinExistence type="predicted"/>
<evidence type="ECO:0000313" key="2">
    <source>
        <dbReference type="EMBL" id="MDT0352826.1"/>
    </source>
</evidence>
<evidence type="ECO:0000313" key="3">
    <source>
        <dbReference type="Proteomes" id="UP001183202"/>
    </source>
</evidence>
<dbReference type="SUPFAM" id="SSF51182">
    <property type="entry name" value="RmlC-like cupins"/>
    <property type="match status" value="1"/>
</dbReference>
<name>A0ABU2NFU0_9PSEU</name>
<dbReference type="InterPro" id="IPR013096">
    <property type="entry name" value="Cupin_2"/>
</dbReference>
<organism evidence="2 3">
    <name type="scientific">Pseudonocardia charpentierae</name>
    <dbReference type="NCBI Taxonomy" id="3075545"/>
    <lineage>
        <taxon>Bacteria</taxon>
        <taxon>Bacillati</taxon>
        <taxon>Actinomycetota</taxon>
        <taxon>Actinomycetes</taxon>
        <taxon>Pseudonocardiales</taxon>
        <taxon>Pseudonocardiaceae</taxon>
        <taxon>Pseudonocardia</taxon>
    </lineage>
</organism>